<reference evidence="1" key="1">
    <citation type="journal article" date="2019" name="bioRxiv">
        <title>The Genome of the Zebra Mussel, Dreissena polymorpha: A Resource for Invasive Species Research.</title>
        <authorList>
            <person name="McCartney M.A."/>
            <person name="Auch B."/>
            <person name="Kono T."/>
            <person name="Mallez S."/>
            <person name="Zhang Y."/>
            <person name="Obille A."/>
            <person name="Becker A."/>
            <person name="Abrahante J.E."/>
            <person name="Garbe J."/>
            <person name="Badalamenti J.P."/>
            <person name="Herman A."/>
            <person name="Mangelson H."/>
            <person name="Liachko I."/>
            <person name="Sullivan S."/>
            <person name="Sone E.D."/>
            <person name="Koren S."/>
            <person name="Silverstein K.A.T."/>
            <person name="Beckman K.B."/>
            <person name="Gohl D.M."/>
        </authorList>
    </citation>
    <scope>NUCLEOTIDE SEQUENCE</scope>
    <source>
        <strain evidence="1">Duluth1</strain>
        <tissue evidence="1">Whole animal</tissue>
    </source>
</reference>
<dbReference type="InterPro" id="IPR036397">
    <property type="entry name" value="RNaseH_sf"/>
</dbReference>
<proteinExistence type="predicted"/>
<name>A0A9D4DGW8_DREPO</name>
<keyword evidence="2" id="KW-1185">Reference proteome</keyword>
<comment type="caution">
    <text evidence="1">The sequence shown here is derived from an EMBL/GenBank/DDBJ whole genome shotgun (WGS) entry which is preliminary data.</text>
</comment>
<accession>A0A9D4DGW8</accession>
<dbReference type="EMBL" id="JAIWYP010000010">
    <property type="protein sequence ID" value="KAH3747379.1"/>
    <property type="molecule type" value="Genomic_DNA"/>
</dbReference>
<organism evidence="1 2">
    <name type="scientific">Dreissena polymorpha</name>
    <name type="common">Zebra mussel</name>
    <name type="synonym">Mytilus polymorpha</name>
    <dbReference type="NCBI Taxonomy" id="45954"/>
    <lineage>
        <taxon>Eukaryota</taxon>
        <taxon>Metazoa</taxon>
        <taxon>Spiralia</taxon>
        <taxon>Lophotrochozoa</taxon>
        <taxon>Mollusca</taxon>
        <taxon>Bivalvia</taxon>
        <taxon>Autobranchia</taxon>
        <taxon>Heteroconchia</taxon>
        <taxon>Euheterodonta</taxon>
        <taxon>Imparidentia</taxon>
        <taxon>Neoheterodontei</taxon>
        <taxon>Myida</taxon>
        <taxon>Dreissenoidea</taxon>
        <taxon>Dreissenidae</taxon>
        <taxon>Dreissena</taxon>
    </lineage>
</organism>
<evidence type="ECO:0000313" key="2">
    <source>
        <dbReference type="Proteomes" id="UP000828390"/>
    </source>
</evidence>
<evidence type="ECO:0000313" key="1">
    <source>
        <dbReference type="EMBL" id="KAH3747379.1"/>
    </source>
</evidence>
<gene>
    <name evidence="1" type="ORF">DPMN_181804</name>
</gene>
<dbReference type="GO" id="GO:0003676">
    <property type="term" value="F:nucleic acid binding"/>
    <property type="evidence" value="ECO:0007669"/>
    <property type="project" value="InterPro"/>
</dbReference>
<protein>
    <submittedName>
        <fullName evidence="1">Uncharacterized protein</fullName>
    </submittedName>
</protein>
<dbReference type="Gene3D" id="3.30.420.10">
    <property type="entry name" value="Ribonuclease H-like superfamily/Ribonuclease H"/>
    <property type="match status" value="1"/>
</dbReference>
<dbReference type="Proteomes" id="UP000828390">
    <property type="component" value="Unassembled WGS sequence"/>
</dbReference>
<sequence>MNALRKKRPTIDASAVILHHDNAPAHRAQSTELEIDVIGFQRLSHPPYSPD</sequence>
<dbReference type="AlphaFoldDB" id="A0A9D4DGW8"/>
<reference evidence="1" key="2">
    <citation type="submission" date="2020-11" db="EMBL/GenBank/DDBJ databases">
        <authorList>
            <person name="McCartney M.A."/>
            <person name="Auch B."/>
            <person name="Kono T."/>
            <person name="Mallez S."/>
            <person name="Becker A."/>
            <person name="Gohl D.M."/>
            <person name="Silverstein K.A.T."/>
            <person name="Koren S."/>
            <person name="Bechman K.B."/>
            <person name="Herman A."/>
            <person name="Abrahante J.E."/>
            <person name="Garbe J."/>
        </authorList>
    </citation>
    <scope>NUCLEOTIDE SEQUENCE</scope>
    <source>
        <strain evidence="1">Duluth1</strain>
        <tissue evidence="1">Whole animal</tissue>
    </source>
</reference>